<organism evidence="1">
    <name type="scientific">bioreactor metagenome</name>
    <dbReference type="NCBI Taxonomy" id="1076179"/>
    <lineage>
        <taxon>unclassified sequences</taxon>
        <taxon>metagenomes</taxon>
        <taxon>ecological metagenomes</taxon>
    </lineage>
</organism>
<comment type="caution">
    <text evidence="1">The sequence shown here is derived from an EMBL/GenBank/DDBJ whole genome shotgun (WGS) entry which is preliminary data.</text>
</comment>
<gene>
    <name evidence="1" type="ORF">SDC9_40607</name>
</gene>
<evidence type="ECO:0000313" key="1">
    <source>
        <dbReference type="EMBL" id="MPL94453.1"/>
    </source>
</evidence>
<name>A0A644VVS3_9ZZZZ</name>
<sequence>MVVFASGFLISINISDNSVNAVTFTLDEFKKVKTVKNVYKEYSSEDIDGCVCVTIATGKTKKHNGFLKGQYKRYNLYSIYDWDNDETSFVKTDIGYAWYAIKSKVPVYKKKKVYYKINKPYDYMIYSPDYNGKDRYLLSSNNYYVSQKPVYAPYQGKFVHKKYYKLKKVIKKYVIKKEKYKKNYFWGNSKYLEIY</sequence>
<reference evidence="1" key="1">
    <citation type="submission" date="2019-08" db="EMBL/GenBank/DDBJ databases">
        <authorList>
            <person name="Kucharzyk K."/>
            <person name="Murdoch R.W."/>
            <person name="Higgins S."/>
            <person name="Loffler F."/>
        </authorList>
    </citation>
    <scope>NUCLEOTIDE SEQUENCE</scope>
</reference>
<accession>A0A644VVS3</accession>
<dbReference type="EMBL" id="VSSQ01000428">
    <property type="protein sequence ID" value="MPL94453.1"/>
    <property type="molecule type" value="Genomic_DNA"/>
</dbReference>
<dbReference type="AlphaFoldDB" id="A0A644VVS3"/>
<proteinExistence type="predicted"/>
<protein>
    <submittedName>
        <fullName evidence="1">Uncharacterized protein</fullName>
    </submittedName>
</protein>